<dbReference type="InterPro" id="IPR017853">
    <property type="entry name" value="GH"/>
</dbReference>
<dbReference type="Proteomes" id="UP000627446">
    <property type="component" value="Unassembled WGS sequence"/>
</dbReference>
<dbReference type="SUPFAM" id="SSF81296">
    <property type="entry name" value="E set domains"/>
    <property type="match status" value="1"/>
</dbReference>
<evidence type="ECO:0000259" key="3">
    <source>
        <dbReference type="SMART" id="SM00642"/>
    </source>
</evidence>
<dbReference type="InterPro" id="IPR013780">
    <property type="entry name" value="Glyco_hydro_b"/>
</dbReference>
<evidence type="ECO:0000313" key="4">
    <source>
        <dbReference type="EMBL" id="MBC3882589.1"/>
    </source>
</evidence>
<gene>
    <name evidence="4" type="ORF">H8K36_14460</name>
</gene>
<reference evidence="4" key="1">
    <citation type="submission" date="2020-08" db="EMBL/GenBank/DDBJ databases">
        <title>Novel species isolated from subtropical streams in China.</title>
        <authorList>
            <person name="Lu H."/>
        </authorList>
    </citation>
    <scope>NUCLEOTIDE SEQUENCE</scope>
    <source>
        <strain evidence="4">LX22W</strain>
    </source>
</reference>
<dbReference type="Pfam" id="PF00128">
    <property type="entry name" value="Alpha-amylase"/>
    <property type="match status" value="1"/>
</dbReference>
<dbReference type="InterPro" id="IPR013783">
    <property type="entry name" value="Ig-like_fold"/>
</dbReference>
<dbReference type="SUPFAM" id="SSF51445">
    <property type="entry name" value="(Trans)glycosidases"/>
    <property type="match status" value="1"/>
</dbReference>
<dbReference type="Gene3D" id="2.60.40.1180">
    <property type="entry name" value="Golgi alpha-mannosidase II"/>
    <property type="match status" value="1"/>
</dbReference>
<dbReference type="SUPFAM" id="SSF51011">
    <property type="entry name" value="Glycosyl hydrolase domain"/>
    <property type="match status" value="1"/>
</dbReference>
<protein>
    <submittedName>
        <fullName evidence="4">Glycoside hydrolase family 13 protein</fullName>
    </submittedName>
</protein>
<dbReference type="Gene3D" id="2.60.40.10">
    <property type="entry name" value="Immunoglobulins"/>
    <property type="match status" value="1"/>
</dbReference>
<proteinExistence type="predicted"/>
<dbReference type="InterPro" id="IPR015171">
    <property type="entry name" value="Cyc-maltodext_N"/>
</dbReference>
<dbReference type="InterPro" id="IPR014756">
    <property type="entry name" value="Ig_E-set"/>
</dbReference>
<evidence type="ECO:0000256" key="2">
    <source>
        <dbReference type="ARBA" id="ARBA00023295"/>
    </source>
</evidence>
<keyword evidence="5" id="KW-1185">Reference proteome</keyword>
<feature type="domain" description="Glycosyl hydrolase family 13 catalytic" evidence="3">
    <location>
        <begin position="152"/>
        <end position="549"/>
    </location>
</feature>
<name>A0A923HNE5_9BURK</name>
<dbReference type="PANTHER" id="PTHR10357">
    <property type="entry name" value="ALPHA-AMYLASE FAMILY MEMBER"/>
    <property type="match status" value="1"/>
</dbReference>
<keyword evidence="2" id="KW-0326">Glycosidase</keyword>
<dbReference type="SMART" id="SM00642">
    <property type="entry name" value="Aamy"/>
    <property type="match status" value="1"/>
</dbReference>
<dbReference type="GO" id="GO:0016798">
    <property type="term" value="F:hydrolase activity, acting on glycosyl bonds"/>
    <property type="evidence" value="ECO:0007669"/>
    <property type="project" value="UniProtKB-KW"/>
</dbReference>
<keyword evidence="1 4" id="KW-0378">Hydrolase</keyword>
<evidence type="ECO:0000256" key="1">
    <source>
        <dbReference type="ARBA" id="ARBA00022801"/>
    </source>
</evidence>
<dbReference type="Pfam" id="PF09087">
    <property type="entry name" value="Cyc-maltodext_N"/>
    <property type="match status" value="1"/>
</dbReference>
<dbReference type="PANTHER" id="PTHR10357:SF210">
    <property type="entry name" value="MALTODEXTRIN GLUCOSIDASE"/>
    <property type="match status" value="1"/>
</dbReference>
<dbReference type="Gene3D" id="3.20.20.80">
    <property type="entry name" value="Glycosidases"/>
    <property type="match status" value="1"/>
</dbReference>
<dbReference type="CDD" id="cd11340">
    <property type="entry name" value="AmyAc_bac_CMD_like_3"/>
    <property type="match status" value="1"/>
</dbReference>
<organism evidence="4 5">
    <name type="scientific">Undibacterium nitidum</name>
    <dbReference type="NCBI Taxonomy" id="2762298"/>
    <lineage>
        <taxon>Bacteria</taxon>
        <taxon>Pseudomonadati</taxon>
        <taxon>Pseudomonadota</taxon>
        <taxon>Betaproteobacteria</taxon>
        <taxon>Burkholderiales</taxon>
        <taxon>Oxalobacteraceae</taxon>
        <taxon>Undibacterium</taxon>
    </lineage>
</organism>
<comment type="caution">
    <text evidence="4">The sequence shown here is derived from an EMBL/GenBank/DDBJ whole genome shotgun (WGS) entry which is preliminary data.</text>
</comment>
<dbReference type="InterPro" id="IPR006047">
    <property type="entry name" value="GH13_cat_dom"/>
</dbReference>
<dbReference type="AlphaFoldDB" id="A0A923HNE5"/>
<sequence length="637" mass="72573">MQRRFPTRNTLAIIGAAFFLATSFTSLSAPLRQLEQNNQASATAKIDRIEPSSWWVGMQSPALQLMVYGKHLDGLEARIQHPGVSLVKSSRPENAHYLFLDLLISPDAAVGNVEIEWLRDNKVQFKSNFTLNARRPGSPQRLGFTPADAIYLVVPDRFANGDTRNDTIAGMRDPAQRNVPGGRHGGDLQGLTQHLDYIAGLGFTMLWPTPLVENNQAINSYHGYAATDFYRVDQRFGSNEDYRQLVTQAKKLGMGVIHDVVLNHIGSQHWWMQDLPSHDWLNQHPTYVETNHVRATVQDPHASIEDRNKFADGWFVQTMPDLNQKNPYLANYLIQNAIWWIEYADLSGLRVDTYSYSNKEFLAQWSKRITDEYPLINLVGEEWSMNPAIVAYWQKDKVNQDGYRSYMPSMMDFSVYENLHTSLVGGKDGKADIGKLYLAATDDFQYAHPENLTIFEGNHDTPRLFSALNRDPALLKMAMIYLATMRGIPQMFYGTEILMTSPKKRDDGKVRGDFPGGWSGDRVNAFSGENLSKQSKSTQDFVRNLFNWRKAEKAIHAGKFLHFLPQDDCYVYFRTSDKKTIMVVMNRKEKSQSLNTSRFTEVLKGFSKARDVLSGSTQDIRQQIQIEGKTAHIFELQ</sequence>
<accession>A0A923HNE5</accession>
<dbReference type="GO" id="GO:0005975">
    <property type="term" value="P:carbohydrate metabolic process"/>
    <property type="evidence" value="ECO:0007669"/>
    <property type="project" value="InterPro"/>
</dbReference>
<dbReference type="EMBL" id="JACOFZ010000006">
    <property type="protein sequence ID" value="MBC3882589.1"/>
    <property type="molecule type" value="Genomic_DNA"/>
</dbReference>
<evidence type="ECO:0000313" key="5">
    <source>
        <dbReference type="Proteomes" id="UP000627446"/>
    </source>
</evidence>